<accession>A0A077QQS9</accession>
<dbReference type="InterPro" id="IPR057982">
    <property type="entry name" value="TPR_NAA35"/>
</dbReference>
<dbReference type="Pfam" id="PF04112">
    <property type="entry name" value="Mak10"/>
    <property type="match status" value="1"/>
</dbReference>
<dbReference type="PANTHER" id="PTHR21373:SF0">
    <property type="entry name" value="N-ALPHA-ACETYLTRANSFERASE 35, NATC AUXILIARY SUBUNIT"/>
    <property type="match status" value="1"/>
</dbReference>
<evidence type="ECO:0000313" key="7">
    <source>
        <dbReference type="EMBL" id="CDI51755.1"/>
    </source>
</evidence>
<feature type="compositionally biased region" description="Low complexity" evidence="4">
    <location>
        <begin position="190"/>
        <end position="202"/>
    </location>
</feature>
<feature type="domain" description="NAA35-like TPR repeats" evidence="6">
    <location>
        <begin position="439"/>
        <end position="680"/>
    </location>
</feature>
<dbReference type="InterPro" id="IPR057983">
    <property type="entry name" value="NAA35-like_N"/>
</dbReference>
<dbReference type="AlphaFoldDB" id="A0A077QQS9"/>
<protein>
    <recommendedName>
        <fullName evidence="8">Mak10-domain-containing protein</fullName>
    </recommendedName>
</protein>
<comment type="subcellular location">
    <subcellularLocation>
        <location evidence="1">Cytoplasm</location>
    </subcellularLocation>
</comment>
<feature type="domain" description="NAA35-like N-terminal" evidence="5">
    <location>
        <begin position="72"/>
        <end position="260"/>
    </location>
</feature>
<dbReference type="EMBL" id="HG529516">
    <property type="protein sequence ID" value="CDI51755.1"/>
    <property type="molecule type" value="Genomic_DNA"/>
</dbReference>
<evidence type="ECO:0000259" key="5">
    <source>
        <dbReference type="Pfam" id="PF04112"/>
    </source>
</evidence>
<dbReference type="InterPro" id="IPR007244">
    <property type="entry name" value="Naa35_N"/>
</dbReference>
<sequence>MTSIHSSPPLRPLFEAHTAAAQNGTAYDAEQAVTSNDLNTEPATTMSSATPHQGFQDATGLLFSACNTLRLGQMVAMSNFSLMDSMAAVKIMDARMDSGMELPASELPESERLDDQSANSAKFDPFQALTAGDVLWIMDRLLACEASWHQGSGLSQTLYTCLYFHSINSLSAKHPRFQQQPTFTHEKVSSEASQSDSGSSNSDQPPRQLVYKVLRAFILATIKTIDIAWSELTSKQHLHDGEDFLSDKNGLSLLETTDAGYAIAELEDALEWLQSQQNALRPSEVESLKARLNFRKQMLYAVRLLQRQAEAAPLDVVMHTKFARRNWSLLRPSSASAPDDRAPVLRDESPTPIRKASEIVPLQLPGRNAAPSIASICAFDPAYSRRLTWCQALRPISLPSPTDTWRILDGILEELQDVVHVLQHPGFLTWKTFFSHRAVRYQTSQPFSATPYIRSLMQTAVCDRNMIASRLPLDWLTETFFQEIALIDPLLLRRASRIGRNNIEGGSNALWNAPPPLGQRVHYFVQRVAGQLVQYLSTLSQNRARCKRTLASRVYREWVHISEEASEIGRQLEAELAPDERYIPDSLFAGTQHLALEIMTQITFSGFELDLYGHGTDRESMWWLASRIQVEQKVVCTDLRDELSKALELCAPELKPRRYLATIIYLSRQIHLAQALQQLAISTIFLTHYSQRVGSDSKAKTQSYEWLLSSADKSSRFELEKAVFATRVKWTRTASPNRSGSDDPREDSIHDTLWQEYLAFRDELEATDDATLSALAKDRLDKAIMHLVHLMSTFAGEQRQELGAQGFRDFASSLLASARHNRDTLEMVLIQRTDLQVSGNAALSPMASTIKVIGAWTFEHPWIPKWSLSDVKKDLATTP</sequence>
<name>A0A077QQS9_9BASI</name>
<organism evidence="7">
    <name type="scientific">Melanopsichium pennsylvanicum 4</name>
    <dbReference type="NCBI Taxonomy" id="1398559"/>
    <lineage>
        <taxon>Eukaryota</taxon>
        <taxon>Fungi</taxon>
        <taxon>Dikarya</taxon>
        <taxon>Basidiomycota</taxon>
        <taxon>Ustilaginomycotina</taxon>
        <taxon>Ustilaginomycetes</taxon>
        <taxon>Ustilaginales</taxon>
        <taxon>Ustilaginaceae</taxon>
        <taxon>Melanopsichium</taxon>
    </lineage>
</organism>
<proteinExistence type="inferred from homology"/>
<evidence type="ECO:0000256" key="3">
    <source>
        <dbReference type="ARBA" id="ARBA00022490"/>
    </source>
</evidence>
<evidence type="ECO:0000256" key="1">
    <source>
        <dbReference type="ARBA" id="ARBA00004496"/>
    </source>
</evidence>
<keyword evidence="3" id="KW-0963">Cytoplasm</keyword>
<reference evidence="7" key="1">
    <citation type="journal article" date="2014" name="Genome Biol. Evol.">
        <title>Gene Loss Rather Than Gene Gain Is Associated with a Host Jump from Monocots to Dicots in the Smut Fungus Melanopsichium pennsylvanicum.</title>
        <authorList>
            <person name="Sharma R."/>
            <person name="Mishra B."/>
            <person name="Runge F."/>
            <person name="Thines M."/>
        </authorList>
    </citation>
    <scope>NUCLEOTIDE SEQUENCE</scope>
    <source>
        <strain evidence="7">4</strain>
    </source>
</reference>
<evidence type="ECO:0000259" key="6">
    <source>
        <dbReference type="Pfam" id="PF25789"/>
    </source>
</evidence>
<dbReference type="PANTHER" id="PTHR21373">
    <property type="entry name" value="GLUCOSE REPRESSIBLE PROTEIN MAK10"/>
    <property type="match status" value="1"/>
</dbReference>
<evidence type="ECO:0008006" key="8">
    <source>
        <dbReference type="Google" id="ProtNLM"/>
    </source>
</evidence>
<comment type="similarity">
    <text evidence="2">Belongs to the MAK10 family.</text>
</comment>
<evidence type="ECO:0000256" key="4">
    <source>
        <dbReference type="SAM" id="MobiDB-lite"/>
    </source>
</evidence>
<dbReference type="GO" id="GO:0031417">
    <property type="term" value="C:NatC complex"/>
    <property type="evidence" value="ECO:0007669"/>
    <property type="project" value="InterPro"/>
</dbReference>
<dbReference type="Pfam" id="PF25789">
    <property type="entry name" value="TPR_NAA35"/>
    <property type="match status" value="1"/>
</dbReference>
<feature type="region of interest" description="Disordered" evidence="4">
    <location>
        <begin position="179"/>
        <end position="205"/>
    </location>
</feature>
<evidence type="ECO:0000256" key="2">
    <source>
        <dbReference type="ARBA" id="ARBA00006289"/>
    </source>
</evidence>